<reference evidence="3 4" key="1">
    <citation type="submission" date="2019-08" db="EMBL/GenBank/DDBJ databases">
        <title>Whole genome of Aphis craccivora.</title>
        <authorList>
            <person name="Voronova N.V."/>
            <person name="Shulinski R.S."/>
            <person name="Bandarenka Y.V."/>
            <person name="Zhorov D.G."/>
            <person name="Warner D."/>
        </authorList>
    </citation>
    <scope>NUCLEOTIDE SEQUENCE [LARGE SCALE GENOMIC DNA]</scope>
    <source>
        <strain evidence="3">180601</strain>
        <tissue evidence="3">Whole Body</tissue>
    </source>
</reference>
<accession>A0A6G0YFT0</accession>
<dbReference type="AlphaFoldDB" id="A0A6G0YFT0"/>
<dbReference type="Proteomes" id="UP000478052">
    <property type="component" value="Unassembled WGS sequence"/>
</dbReference>
<evidence type="ECO:0000313" key="4">
    <source>
        <dbReference type="Proteomes" id="UP000478052"/>
    </source>
</evidence>
<protein>
    <submittedName>
        <fullName evidence="3">Uncharacterized protein</fullName>
    </submittedName>
</protein>
<feature type="signal peptide" evidence="2">
    <location>
        <begin position="1"/>
        <end position="20"/>
    </location>
</feature>
<dbReference type="OrthoDB" id="6588026at2759"/>
<feature type="region of interest" description="Disordered" evidence="1">
    <location>
        <begin position="193"/>
        <end position="220"/>
    </location>
</feature>
<proteinExistence type="predicted"/>
<gene>
    <name evidence="3" type="ORF">FWK35_00022306</name>
</gene>
<keyword evidence="4" id="KW-1185">Reference proteome</keyword>
<keyword evidence="2" id="KW-0732">Signal</keyword>
<dbReference type="EMBL" id="VUJU01004223">
    <property type="protein sequence ID" value="KAF0755144.1"/>
    <property type="molecule type" value="Genomic_DNA"/>
</dbReference>
<comment type="caution">
    <text evidence="3">The sequence shown here is derived from an EMBL/GenBank/DDBJ whole genome shotgun (WGS) entry which is preliminary data.</text>
</comment>
<name>A0A6G0YFT0_APHCR</name>
<evidence type="ECO:0000256" key="1">
    <source>
        <dbReference type="SAM" id="MobiDB-lite"/>
    </source>
</evidence>
<evidence type="ECO:0000313" key="3">
    <source>
        <dbReference type="EMBL" id="KAF0755144.1"/>
    </source>
</evidence>
<evidence type="ECO:0000256" key="2">
    <source>
        <dbReference type="SAM" id="SignalP"/>
    </source>
</evidence>
<feature type="chain" id="PRO_5026280994" evidence="2">
    <location>
        <begin position="21"/>
        <end position="266"/>
    </location>
</feature>
<organism evidence="3 4">
    <name type="scientific">Aphis craccivora</name>
    <name type="common">Cowpea aphid</name>
    <dbReference type="NCBI Taxonomy" id="307492"/>
    <lineage>
        <taxon>Eukaryota</taxon>
        <taxon>Metazoa</taxon>
        <taxon>Ecdysozoa</taxon>
        <taxon>Arthropoda</taxon>
        <taxon>Hexapoda</taxon>
        <taxon>Insecta</taxon>
        <taxon>Pterygota</taxon>
        <taxon>Neoptera</taxon>
        <taxon>Paraneoptera</taxon>
        <taxon>Hemiptera</taxon>
        <taxon>Sternorrhyncha</taxon>
        <taxon>Aphidomorpha</taxon>
        <taxon>Aphidoidea</taxon>
        <taxon>Aphididae</taxon>
        <taxon>Aphidini</taxon>
        <taxon>Aphis</taxon>
        <taxon>Aphis</taxon>
    </lineage>
</organism>
<sequence length="266" mass="29805">MTSIAIVFIMTIICMISGRAEINTDLPGVARGISYNCPSVISTEYDVTVNSGTPLIAGCAQIVYDSNDVIKQSYNLWFGNERHRGQDCHDPRMDYFRFNCLTKELEQSKDTSKGLMYLRLYNDDFNKTLKADYKCALFEAVNGNLNSFRIAVSENISCNGLFDVLYPPQMIPETNKGSMLLLFNRKQVDLERKRRDASPSIVSGDDGRRNSPSNVKSKSKTDVPVLAGISPFTLLVVNRVRRNNSTGAIRCPTKSLWSQIKGLFTD</sequence>